<reference evidence="7 8" key="1">
    <citation type="submission" date="2024-01" db="EMBL/GenBank/DDBJ databases">
        <title>Draft genome sequence of Gordonia sp. PKS22-38.</title>
        <authorList>
            <person name="Suphannarot A."/>
            <person name="Mingma R."/>
        </authorList>
    </citation>
    <scope>NUCLEOTIDE SEQUENCE [LARGE SCALE GENOMIC DNA]</scope>
    <source>
        <strain evidence="7 8">PKS22-38</strain>
    </source>
</reference>
<accession>A0ABU7MYW6</accession>
<feature type="domain" description="RDD" evidence="6">
    <location>
        <begin position="38"/>
        <end position="165"/>
    </location>
</feature>
<proteinExistence type="predicted"/>
<dbReference type="EMBL" id="JAZDUE010000020">
    <property type="protein sequence ID" value="MEE4025507.1"/>
    <property type="molecule type" value="Genomic_DNA"/>
</dbReference>
<dbReference type="InterPro" id="IPR010432">
    <property type="entry name" value="RDD"/>
</dbReference>
<keyword evidence="2 5" id="KW-0812">Transmembrane</keyword>
<name>A0ABU7MYW6_9ACTN</name>
<dbReference type="Pfam" id="PF06271">
    <property type="entry name" value="RDD"/>
    <property type="match status" value="1"/>
</dbReference>
<comment type="subcellular location">
    <subcellularLocation>
        <location evidence="1">Membrane</location>
        <topology evidence="1">Multi-pass membrane protein</topology>
    </subcellularLocation>
</comment>
<keyword evidence="8" id="KW-1185">Reference proteome</keyword>
<sequence>MYGPVPPPTASRGVSATYGVGRDDLVSGEAVALDLPPAGIGLRMVSGLIDLFLGYTAWWALRWLTLKVVGDTDFAMLVASLTLSLITALVIIPTTLETVTRGKTVGHWVTGIRTVRDDAGPIGFRHALTRALLGVIEIYGCGGLPALVAAVCTKKGKRFGDLLAGTYVIRDRHKLDVPEPIPMPPALAGWAQTADVAPLPVHLAIAVRQFLGRRERLSTQARILLAQRLVHDAAPFVAPAPPTGAPDEMVLAAIMAERRRRDSERIERDQRLRQRLLR</sequence>
<keyword evidence="4 5" id="KW-0472">Membrane</keyword>
<comment type="caution">
    <text evidence="7">The sequence shown here is derived from an EMBL/GenBank/DDBJ whole genome shotgun (WGS) entry which is preliminary data.</text>
</comment>
<gene>
    <name evidence="7" type="ORF">V1Y59_20655</name>
</gene>
<feature type="transmembrane region" description="Helical" evidence="5">
    <location>
        <begin position="131"/>
        <end position="152"/>
    </location>
</feature>
<dbReference type="PANTHER" id="PTHR38480:SF1">
    <property type="entry name" value="SLR0254 PROTEIN"/>
    <property type="match status" value="1"/>
</dbReference>
<keyword evidence="3 5" id="KW-1133">Transmembrane helix</keyword>
<evidence type="ECO:0000256" key="2">
    <source>
        <dbReference type="ARBA" id="ARBA00022692"/>
    </source>
</evidence>
<evidence type="ECO:0000259" key="6">
    <source>
        <dbReference type="Pfam" id="PF06271"/>
    </source>
</evidence>
<evidence type="ECO:0000256" key="5">
    <source>
        <dbReference type="SAM" id="Phobius"/>
    </source>
</evidence>
<dbReference type="PANTHER" id="PTHR38480">
    <property type="entry name" value="SLR0254 PROTEIN"/>
    <property type="match status" value="1"/>
</dbReference>
<protein>
    <submittedName>
        <fullName evidence="7">RDD family protein</fullName>
    </submittedName>
</protein>
<evidence type="ECO:0000313" key="7">
    <source>
        <dbReference type="EMBL" id="MEE4025507.1"/>
    </source>
</evidence>
<feature type="transmembrane region" description="Helical" evidence="5">
    <location>
        <begin position="40"/>
        <end position="61"/>
    </location>
</feature>
<evidence type="ECO:0000256" key="4">
    <source>
        <dbReference type="ARBA" id="ARBA00023136"/>
    </source>
</evidence>
<evidence type="ECO:0000256" key="1">
    <source>
        <dbReference type="ARBA" id="ARBA00004141"/>
    </source>
</evidence>
<dbReference type="Proteomes" id="UP001335729">
    <property type="component" value="Unassembled WGS sequence"/>
</dbReference>
<dbReference type="RefSeq" id="WP_330506918.1">
    <property type="nucleotide sequence ID" value="NZ_JAZDUE010000020.1"/>
</dbReference>
<feature type="transmembrane region" description="Helical" evidence="5">
    <location>
        <begin position="73"/>
        <end position="92"/>
    </location>
</feature>
<organism evidence="7 8">
    <name type="scientific">Gordonia prachuapensis</name>
    <dbReference type="NCBI Taxonomy" id="3115651"/>
    <lineage>
        <taxon>Bacteria</taxon>
        <taxon>Bacillati</taxon>
        <taxon>Actinomycetota</taxon>
        <taxon>Actinomycetes</taxon>
        <taxon>Mycobacteriales</taxon>
        <taxon>Gordoniaceae</taxon>
        <taxon>Gordonia</taxon>
    </lineage>
</organism>
<evidence type="ECO:0000256" key="3">
    <source>
        <dbReference type="ARBA" id="ARBA00022989"/>
    </source>
</evidence>
<evidence type="ECO:0000313" key="8">
    <source>
        <dbReference type="Proteomes" id="UP001335729"/>
    </source>
</evidence>